<gene>
    <name evidence="4" type="ORF">Q5H94_19390</name>
</gene>
<keyword evidence="5" id="KW-1185">Reference proteome</keyword>
<dbReference type="PROSITE" id="PS51352">
    <property type="entry name" value="THIOREDOXIN_2"/>
    <property type="match status" value="1"/>
</dbReference>
<evidence type="ECO:0000313" key="4">
    <source>
        <dbReference type="EMBL" id="MDO7844503.1"/>
    </source>
</evidence>
<evidence type="ECO:0000256" key="2">
    <source>
        <dbReference type="SAM" id="SignalP"/>
    </source>
</evidence>
<reference evidence="4" key="1">
    <citation type="submission" date="2023-07" db="EMBL/GenBank/DDBJ databases">
        <authorList>
            <person name="Kim M.K."/>
        </authorList>
    </citation>
    <scope>NUCLEOTIDE SEQUENCE</scope>
    <source>
        <strain evidence="4">CA1-15</strain>
    </source>
</reference>
<dbReference type="EMBL" id="JAUQSZ010000016">
    <property type="protein sequence ID" value="MDO7844503.1"/>
    <property type="molecule type" value="Genomic_DNA"/>
</dbReference>
<dbReference type="SUPFAM" id="SSF52833">
    <property type="entry name" value="Thioredoxin-like"/>
    <property type="match status" value="1"/>
</dbReference>
<feature type="chain" id="PRO_5045449030" evidence="2">
    <location>
        <begin position="25"/>
        <end position="178"/>
    </location>
</feature>
<sequence>MGKYKVAFAALFAMLVVAAPPALARQKIVVGQPAPDFKMRLADGTRVTLADLRGQVVILNLWATWCGPCKEEMPTLDQMQVNGAKLGLRIFGVLTLDTADISRMGRLTKVLHYPLVKYISDDYGPIGNAVPTNYIIDRNGIVRYAKATAMNIKTFAELVGPILEEPVKPAAVTTGGTK</sequence>
<feature type="signal peptide" evidence="2">
    <location>
        <begin position="1"/>
        <end position="24"/>
    </location>
</feature>
<evidence type="ECO:0000259" key="3">
    <source>
        <dbReference type="PROSITE" id="PS51352"/>
    </source>
</evidence>
<dbReference type="InterPro" id="IPR013766">
    <property type="entry name" value="Thioredoxin_domain"/>
</dbReference>
<dbReference type="PANTHER" id="PTHR42852:SF13">
    <property type="entry name" value="PROTEIN DIPZ"/>
    <property type="match status" value="1"/>
</dbReference>
<proteinExistence type="predicted"/>
<accession>A0ABT9A4P0</accession>
<keyword evidence="2" id="KW-0732">Signal</keyword>
<dbReference type="InterPro" id="IPR017937">
    <property type="entry name" value="Thioredoxin_CS"/>
</dbReference>
<dbReference type="InterPro" id="IPR050553">
    <property type="entry name" value="Thioredoxin_ResA/DsbE_sf"/>
</dbReference>
<dbReference type="Pfam" id="PF00578">
    <property type="entry name" value="AhpC-TSA"/>
    <property type="match status" value="1"/>
</dbReference>
<dbReference type="InterPro" id="IPR036249">
    <property type="entry name" value="Thioredoxin-like_sf"/>
</dbReference>
<evidence type="ECO:0000313" key="5">
    <source>
        <dbReference type="Proteomes" id="UP001176468"/>
    </source>
</evidence>
<dbReference type="PANTHER" id="PTHR42852">
    <property type="entry name" value="THIOL:DISULFIDE INTERCHANGE PROTEIN DSBE"/>
    <property type="match status" value="1"/>
</dbReference>
<comment type="caution">
    <text evidence="4">The sequence shown here is derived from an EMBL/GenBank/DDBJ whole genome shotgun (WGS) entry which is preliminary data.</text>
</comment>
<dbReference type="Gene3D" id="3.40.30.10">
    <property type="entry name" value="Glutaredoxin"/>
    <property type="match status" value="1"/>
</dbReference>
<dbReference type="InterPro" id="IPR000866">
    <property type="entry name" value="AhpC/TSA"/>
</dbReference>
<protein>
    <submittedName>
        <fullName evidence="4">TlpA disulfide reductase family protein</fullName>
    </submittedName>
</protein>
<feature type="domain" description="Thioredoxin" evidence="3">
    <location>
        <begin position="28"/>
        <end position="164"/>
    </location>
</feature>
<dbReference type="RefSeq" id="WP_304562897.1">
    <property type="nucleotide sequence ID" value="NZ_JAUQSZ010000016.1"/>
</dbReference>
<keyword evidence="1" id="KW-0676">Redox-active center</keyword>
<evidence type="ECO:0000256" key="1">
    <source>
        <dbReference type="ARBA" id="ARBA00023284"/>
    </source>
</evidence>
<dbReference type="Proteomes" id="UP001176468">
    <property type="component" value="Unassembled WGS sequence"/>
</dbReference>
<dbReference type="CDD" id="cd02966">
    <property type="entry name" value="TlpA_like_family"/>
    <property type="match status" value="1"/>
</dbReference>
<organism evidence="4 5">
    <name type="scientific">Sphingomonas immobilis</name>
    <dbReference type="NCBI Taxonomy" id="3063997"/>
    <lineage>
        <taxon>Bacteria</taxon>
        <taxon>Pseudomonadati</taxon>
        <taxon>Pseudomonadota</taxon>
        <taxon>Alphaproteobacteria</taxon>
        <taxon>Sphingomonadales</taxon>
        <taxon>Sphingomonadaceae</taxon>
        <taxon>Sphingomonas</taxon>
    </lineage>
</organism>
<name>A0ABT9A4P0_9SPHN</name>
<dbReference type="PROSITE" id="PS00194">
    <property type="entry name" value="THIOREDOXIN_1"/>
    <property type="match status" value="1"/>
</dbReference>